<protein>
    <recommendedName>
        <fullName evidence="4">1,4-alpha-glucan branching enzyme</fullName>
    </recommendedName>
</protein>
<evidence type="ECO:0000256" key="1">
    <source>
        <dbReference type="SAM" id="MobiDB-lite"/>
    </source>
</evidence>
<keyword evidence="3" id="KW-1185">Reference proteome</keyword>
<dbReference type="KEGG" id="nmv:NITMOv2_2768"/>
<dbReference type="PATRIC" id="fig|42253.5.peg.2736"/>
<feature type="compositionally biased region" description="Low complexity" evidence="1">
    <location>
        <begin position="77"/>
        <end position="90"/>
    </location>
</feature>
<feature type="compositionally biased region" description="Basic residues" evidence="1">
    <location>
        <begin position="37"/>
        <end position="56"/>
    </location>
</feature>
<dbReference type="STRING" id="42253.NITMOv2_2768"/>
<evidence type="ECO:0000313" key="2">
    <source>
        <dbReference type="EMBL" id="ALA59177.1"/>
    </source>
</evidence>
<evidence type="ECO:0008006" key="4">
    <source>
        <dbReference type="Google" id="ProtNLM"/>
    </source>
</evidence>
<feature type="compositionally biased region" description="Basic residues" evidence="1">
    <location>
        <begin position="1"/>
        <end position="10"/>
    </location>
</feature>
<dbReference type="EMBL" id="CP011801">
    <property type="protein sequence ID" value="ALA59177.1"/>
    <property type="molecule type" value="Genomic_DNA"/>
</dbReference>
<evidence type="ECO:0000313" key="3">
    <source>
        <dbReference type="Proteomes" id="UP000069205"/>
    </source>
</evidence>
<proteinExistence type="predicted"/>
<dbReference type="Proteomes" id="UP000069205">
    <property type="component" value="Chromosome"/>
</dbReference>
<organism evidence="2 3">
    <name type="scientific">Nitrospira moscoviensis</name>
    <dbReference type="NCBI Taxonomy" id="42253"/>
    <lineage>
        <taxon>Bacteria</taxon>
        <taxon>Pseudomonadati</taxon>
        <taxon>Nitrospirota</taxon>
        <taxon>Nitrospiria</taxon>
        <taxon>Nitrospirales</taxon>
        <taxon>Nitrospiraceae</taxon>
        <taxon>Nitrospira</taxon>
    </lineage>
</organism>
<dbReference type="AlphaFoldDB" id="A0A0K2GEY4"/>
<name>A0A0K2GEY4_NITMO</name>
<sequence length="205" mass="22686">MAKAAKRSRSSPRSSRSSRSSGSSRSSRNGGSGKRSSPAKRGARATRKLAKKSTKKPSREAGATRRGRKSAGRSRQGMRAARGSRPAGGRVSKSLKYSKWIESPDEHEDRPGQSLATRSHEVIRQWAEGRQAVPATVEGTEHDDRPGVLRLNFPGYGGRDLKEVGWEEWFGTFDQRGLVFIFQEHKSDGAMSNFFRLDNPEREDG</sequence>
<reference evidence="2 3" key="1">
    <citation type="journal article" date="2015" name="Proc. Natl. Acad. Sci. U.S.A.">
        <title>Expanded metabolic versatility of ubiquitous nitrite-oxidizing bacteria from the genus Nitrospira.</title>
        <authorList>
            <person name="Koch H."/>
            <person name="Lucker S."/>
            <person name="Albertsen M."/>
            <person name="Kitzinger K."/>
            <person name="Herbold C."/>
            <person name="Spieck E."/>
            <person name="Nielsen P.H."/>
            <person name="Wagner M."/>
            <person name="Daims H."/>
        </authorList>
    </citation>
    <scope>NUCLEOTIDE SEQUENCE [LARGE SCALE GENOMIC DNA]</scope>
    <source>
        <strain evidence="2 3">NSP M-1</strain>
    </source>
</reference>
<gene>
    <name evidence="2" type="ORF">NITMOv2_2768</name>
</gene>
<feature type="compositionally biased region" description="Low complexity" evidence="1">
    <location>
        <begin position="11"/>
        <end position="29"/>
    </location>
</feature>
<accession>A0A0K2GEY4</accession>
<feature type="region of interest" description="Disordered" evidence="1">
    <location>
        <begin position="1"/>
        <end position="118"/>
    </location>
</feature>
<feature type="compositionally biased region" description="Basic and acidic residues" evidence="1">
    <location>
        <begin position="102"/>
        <end position="111"/>
    </location>
</feature>